<evidence type="ECO:0000313" key="2">
    <source>
        <dbReference type="EMBL" id="GAC16027.1"/>
    </source>
</evidence>
<dbReference type="RefSeq" id="WP_008845830.1">
    <property type="nucleotide sequence ID" value="NZ_BAEN01000065.1"/>
</dbReference>
<dbReference type="eggNOG" id="COG0834">
    <property type="taxonomic scope" value="Bacteria"/>
</dbReference>
<accession>K6YCV3</accession>
<dbReference type="Proteomes" id="UP000006334">
    <property type="component" value="Unassembled WGS sequence"/>
</dbReference>
<sequence length="337" mass="38484">MDKRILLLTISVFIILVQSVRANPQEPSVRVLTNVWAPYINPEQEPLGRAAKVLETIAAYAQKDIKWRYIPYRDAALLLEKQKAELSYPYFYTEERAEKFHLSKPIFYLTSRLYFNRHFVSSEQADNQYSSLKIAKVAGYSYGEKIDKIVENAKQYETEEDALIALLNNEVQILPMTEGVMNNLLDTRYADQKQLIMPVKNVNDESSLHIMASKNDVGEQLIADFDKAISMRQNGEDIKLQPLQNLKQKVDLATLVTSEGFPAILGESENQLGNIDYFTIPIGTKVIVLEWSQKILTPSSSDRIYKNMMDTSKVVVLNGPHVGKELRVKNMHIQLEP</sequence>
<comment type="similarity">
    <text evidence="1">Belongs to the bacterial solute-binding protein 3 family.</text>
</comment>
<reference evidence="2 3" key="1">
    <citation type="journal article" date="2017" name="Antonie Van Leeuwenhoek">
        <title>Rhizobium rhizosphaerae sp. nov., a novel species isolated from rice rhizosphere.</title>
        <authorList>
            <person name="Zhao J.J."/>
            <person name="Zhang J."/>
            <person name="Zhang R.J."/>
            <person name="Zhang C.W."/>
            <person name="Yin H.Q."/>
            <person name="Zhang X.X."/>
        </authorList>
    </citation>
    <scope>NUCLEOTIDE SEQUENCE [LARGE SCALE GENOMIC DNA]</scope>
    <source>
        <strain evidence="2 3">E3</strain>
    </source>
</reference>
<dbReference type="STRING" id="1127673.GLIP_3413"/>
<keyword evidence="3" id="KW-1185">Reference proteome</keyword>
<protein>
    <submittedName>
        <fullName evidence="2">Uncharacterized protein</fullName>
    </submittedName>
</protein>
<proteinExistence type="inferred from homology"/>
<dbReference type="OrthoDB" id="2081943at2"/>
<organism evidence="2 3">
    <name type="scientific">Aliiglaciecola lipolytica E3</name>
    <dbReference type="NCBI Taxonomy" id="1127673"/>
    <lineage>
        <taxon>Bacteria</taxon>
        <taxon>Pseudomonadati</taxon>
        <taxon>Pseudomonadota</taxon>
        <taxon>Gammaproteobacteria</taxon>
        <taxon>Alteromonadales</taxon>
        <taxon>Alteromonadaceae</taxon>
        <taxon>Aliiglaciecola</taxon>
    </lineage>
</organism>
<dbReference type="Gene3D" id="3.40.190.10">
    <property type="entry name" value="Periplasmic binding protein-like II"/>
    <property type="match status" value="2"/>
</dbReference>
<dbReference type="AlphaFoldDB" id="K6YCV3"/>
<dbReference type="PANTHER" id="PTHR35936">
    <property type="entry name" value="MEMBRANE-BOUND LYTIC MUREIN TRANSGLYCOSYLASE F"/>
    <property type="match status" value="1"/>
</dbReference>
<gene>
    <name evidence="2" type="ORF">GLIP_3413</name>
</gene>
<comment type="caution">
    <text evidence="2">The sequence shown here is derived from an EMBL/GenBank/DDBJ whole genome shotgun (WGS) entry which is preliminary data.</text>
</comment>
<evidence type="ECO:0000313" key="3">
    <source>
        <dbReference type="Proteomes" id="UP000006334"/>
    </source>
</evidence>
<dbReference type="PANTHER" id="PTHR35936:SF25">
    <property type="entry name" value="ABC TRANSPORTER SUBSTRATE-BINDING PROTEIN"/>
    <property type="match status" value="1"/>
</dbReference>
<name>K6YCV3_9ALTE</name>
<dbReference type="EMBL" id="BAEN01000065">
    <property type="protein sequence ID" value="GAC16027.1"/>
    <property type="molecule type" value="Genomic_DNA"/>
</dbReference>
<dbReference type="SUPFAM" id="SSF53850">
    <property type="entry name" value="Periplasmic binding protein-like II"/>
    <property type="match status" value="1"/>
</dbReference>
<evidence type="ECO:0000256" key="1">
    <source>
        <dbReference type="ARBA" id="ARBA00010333"/>
    </source>
</evidence>